<proteinExistence type="predicted"/>
<dbReference type="OrthoDB" id="122222at2"/>
<accession>A0A239L5P1</accession>
<dbReference type="SUPFAM" id="SSF56925">
    <property type="entry name" value="OMPA-like"/>
    <property type="match status" value="1"/>
</dbReference>
<reference evidence="2 3" key="1">
    <citation type="submission" date="2017-06" db="EMBL/GenBank/DDBJ databases">
        <authorList>
            <person name="Kim H.J."/>
            <person name="Triplett B.A."/>
        </authorList>
    </citation>
    <scope>NUCLEOTIDE SEQUENCE [LARGE SCALE GENOMIC DNA]</scope>
    <source>
        <strain evidence="2 3">DSM 18704</strain>
    </source>
</reference>
<feature type="signal peptide" evidence="1">
    <location>
        <begin position="1"/>
        <end position="28"/>
    </location>
</feature>
<dbReference type="InterPro" id="IPR011250">
    <property type="entry name" value="OMP/PagP_B-barrel"/>
</dbReference>
<keyword evidence="1" id="KW-0732">Signal</keyword>
<gene>
    <name evidence="2" type="ORF">SAMN05421770_10683</name>
</gene>
<name>A0A239L5P1_9BACT</name>
<keyword evidence="3" id="KW-1185">Reference proteome</keyword>
<dbReference type="Proteomes" id="UP000198356">
    <property type="component" value="Unassembled WGS sequence"/>
</dbReference>
<evidence type="ECO:0000313" key="2">
    <source>
        <dbReference type="EMBL" id="SNT24999.1"/>
    </source>
</evidence>
<dbReference type="AlphaFoldDB" id="A0A239L5P1"/>
<dbReference type="Gene3D" id="2.40.160.20">
    <property type="match status" value="1"/>
</dbReference>
<organism evidence="2 3">
    <name type="scientific">Granulicella rosea</name>
    <dbReference type="NCBI Taxonomy" id="474952"/>
    <lineage>
        <taxon>Bacteria</taxon>
        <taxon>Pseudomonadati</taxon>
        <taxon>Acidobacteriota</taxon>
        <taxon>Terriglobia</taxon>
        <taxon>Terriglobales</taxon>
        <taxon>Acidobacteriaceae</taxon>
        <taxon>Granulicella</taxon>
    </lineage>
</organism>
<protein>
    <submittedName>
        <fullName evidence="2">Outer membrane protein beta-barrel domain-containing protein</fullName>
    </submittedName>
</protein>
<dbReference type="EMBL" id="FZOU01000006">
    <property type="protein sequence ID" value="SNT24999.1"/>
    <property type="molecule type" value="Genomic_DNA"/>
</dbReference>
<feature type="chain" id="PRO_5012941237" evidence="1">
    <location>
        <begin position="29"/>
        <end position="230"/>
    </location>
</feature>
<evidence type="ECO:0000313" key="3">
    <source>
        <dbReference type="Proteomes" id="UP000198356"/>
    </source>
</evidence>
<sequence length="230" mass="25140">MVISLRRSSLPFALLGLASLAVPSAAFSQEAKPETPLVRQLGKMDFAVLGAGEFSTSSNGTNYLSQTVNLKPSSTLGYRITLHYQKSPWFGLQFNYGYARYSQNFTLGASTTTSTPAEFFGIQTNAKEFTGSYVVHTPHKYFGVIPFAEVGAGTLKFAPTAAGGEGFKQQYRALYTGGIGAETYLLGDHFGARAELREMFYNAPDYLTNYVTIHQRAMTTQPAVGVFLRF</sequence>
<evidence type="ECO:0000256" key="1">
    <source>
        <dbReference type="SAM" id="SignalP"/>
    </source>
</evidence>
<dbReference type="RefSeq" id="WP_089409424.1">
    <property type="nucleotide sequence ID" value="NZ_FZOU01000006.1"/>
</dbReference>